<dbReference type="PANTHER" id="PTHR47786:SF2">
    <property type="entry name" value="GLYCOSYL HYDROLASE FAMILY 13 CATALYTIC DOMAIN-CONTAINING PROTEIN"/>
    <property type="match status" value="1"/>
</dbReference>
<dbReference type="InterPro" id="IPR032091">
    <property type="entry name" value="Malt_amylase-like_C"/>
</dbReference>
<keyword evidence="1" id="KW-0732">Signal</keyword>
<sequence length="462" mass="53282">MRKKHFFRFRNLIYVAIIAATLSIASCKQQPKEVEPFKVEHADWVYNSTIYEVNVRQFTPEGTFKAFEQHLPRLKDLGVDILWFMPIHPIGVENRKGSLGSYYSVKDYYGINPEFGTLDDFKSVVSKAHELGMKVIIDVVANHTAHDAVLISEHPDWYVRDSSGNVVSPFDWTDVAKLDYSKPELRRYMIDMLKYWIKDIDLDGFRCDVAGEVPTDFWNEARKELNKLGKPIFMLAEAEKPELQKFAFDADYAWECHHILNSIAQGSKTVADLEQYLLKKAATYPKNTIKMNFITNHDENSWNGTEFERMGNAVKTMAALTFVLDGMPLIYSGQEVGFNRRLKFFDKDQIDWSDSLNMTELYKKLTALKKNASVLDAGEKGADIFRITTTADSSIFAFTRINESQKLFAVFNLSPAEQTFEFTGDAHLNTPYVDYFSNIPAEFSKEQKLTLKPWEFHIYLNR</sequence>
<dbReference type="Gene3D" id="3.20.20.80">
    <property type="entry name" value="Glycosidases"/>
    <property type="match status" value="1"/>
</dbReference>
<organism evidence="3 4">
    <name type="scientific">Tenuifilum thalassicum</name>
    <dbReference type="NCBI Taxonomy" id="2590900"/>
    <lineage>
        <taxon>Bacteria</taxon>
        <taxon>Pseudomonadati</taxon>
        <taxon>Bacteroidota</taxon>
        <taxon>Bacteroidia</taxon>
        <taxon>Bacteroidales</taxon>
        <taxon>Tenuifilaceae</taxon>
        <taxon>Tenuifilum</taxon>
    </lineage>
</organism>
<gene>
    <name evidence="3" type="ORF">FHG85_07050</name>
</gene>
<evidence type="ECO:0000259" key="2">
    <source>
        <dbReference type="SMART" id="SM00642"/>
    </source>
</evidence>
<dbReference type="InterPro" id="IPR006047">
    <property type="entry name" value="GH13_cat_dom"/>
</dbReference>
<accession>A0A7D3XVQ1</accession>
<feature type="domain" description="Glycosyl hydrolase family 13 catalytic" evidence="2">
    <location>
        <begin position="52"/>
        <end position="369"/>
    </location>
</feature>
<dbReference type="InterPro" id="IPR013780">
    <property type="entry name" value="Glyco_hydro_b"/>
</dbReference>
<dbReference type="SUPFAM" id="SSF51445">
    <property type="entry name" value="(Trans)glycosidases"/>
    <property type="match status" value="1"/>
</dbReference>
<protein>
    <submittedName>
        <fullName evidence="3">Alpha-amylase</fullName>
    </submittedName>
</protein>
<dbReference type="RefSeq" id="WP_173074371.1">
    <property type="nucleotide sequence ID" value="NZ_CP041345.1"/>
</dbReference>
<dbReference type="AlphaFoldDB" id="A0A7D3XVQ1"/>
<keyword evidence="4" id="KW-1185">Reference proteome</keyword>
<dbReference type="GO" id="GO:0005975">
    <property type="term" value="P:carbohydrate metabolic process"/>
    <property type="evidence" value="ECO:0007669"/>
    <property type="project" value="InterPro"/>
</dbReference>
<dbReference type="CDD" id="cd11313">
    <property type="entry name" value="AmyAc_arch_bac_AmyA"/>
    <property type="match status" value="1"/>
</dbReference>
<dbReference type="PANTHER" id="PTHR47786">
    <property type="entry name" value="ALPHA-1,4-GLUCAN:MALTOSE-1-PHOSPHATE MALTOSYLTRANSFERASE"/>
    <property type="match status" value="1"/>
</dbReference>
<dbReference type="EMBL" id="CP041345">
    <property type="protein sequence ID" value="QKG80028.1"/>
    <property type="molecule type" value="Genomic_DNA"/>
</dbReference>
<dbReference type="SMART" id="SM00642">
    <property type="entry name" value="Aamy"/>
    <property type="match status" value="1"/>
</dbReference>
<dbReference type="Pfam" id="PF16657">
    <property type="entry name" value="Malt_amylase_C"/>
    <property type="match status" value="1"/>
</dbReference>
<dbReference type="PROSITE" id="PS51257">
    <property type="entry name" value="PROKAR_LIPOPROTEIN"/>
    <property type="match status" value="1"/>
</dbReference>
<feature type="signal peptide" evidence="1">
    <location>
        <begin position="1"/>
        <end position="25"/>
    </location>
</feature>
<dbReference type="SUPFAM" id="SSF51011">
    <property type="entry name" value="Glycosyl hydrolase domain"/>
    <property type="match status" value="1"/>
</dbReference>
<dbReference type="Proteomes" id="UP000500961">
    <property type="component" value="Chromosome"/>
</dbReference>
<reference evidence="3 4" key="1">
    <citation type="submission" date="2019-07" db="EMBL/GenBank/DDBJ databases">
        <title>Thalassofilum flectens gen. nov., sp. nov., a novel moderate thermophilic anaerobe from a shallow sea hot spring in Kunashir Island (Russia), representing a new family in the order Bacteroidales, and proposal of Thalassofilacea fam. nov.</title>
        <authorList>
            <person name="Kochetkova T.V."/>
            <person name="Podosokorskaya O.A."/>
            <person name="Novikov A."/>
            <person name="Elcheninov A.G."/>
            <person name="Toshchakov S.V."/>
            <person name="Kublanov I.V."/>
        </authorList>
    </citation>
    <scope>NUCLEOTIDE SEQUENCE [LARGE SCALE GENOMIC DNA]</scope>
    <source>
        <strain evidence="3 4">38-H</strain>
    </source>
</reference>
<dbReference type="InterPro" id="IPR017853">
    <property type="entry name" value="GH"/>
</dbReference>
<dbReference type="Pfam" id="PF00128">
    <property type="entry name" value="Alpha-amylase"/>
    <property type="match status" value="1"/>
</dbReference>
<dbReference type="Gene3D" id="2.60.40.1180">
    <property type="entry name" value="Golgi alpha-mannosidase II"/>
    <property type="match status" value="1"/>
</dbReference>
<evidence type="ECO:0000256" key="1">
    <source>
        <dbReference type="SAM" id="SignalP"/>
    </source>
</evidence>
<name>A0A7D3XVQ1_9BACT</name>
<evidence type="ECO:0000313" key="4">
    <source>
        <dbReference type="Proteomes" id="UP000500961"/>
    </source>
</evidence>
<feature type="chain" id="PRO_5029450577" evidence="1">
    <location>
        <begin position="26"/>
        <end position="462"/>
    </location>
</feature>
<proteinExistence type="predicted"/>
<evidence type="ECO:0000313" key="3">
    <source>
        <dbReference type="EMBL" id="QKG80028.1"/>
    </source>
</evidence>
<dbReference type="KEGG" id="ttz:FHG85_07050"/>